<reference evidence="2" key="1">
    <citation type="journal article" date="2019" name="Sci. Rep.">
        <title>Draft genome of Tanacetum cinerariifolium, the natural source of mosquito coil.</title>
        <authorList>
            <person name="Yamashiro T."/>
            <person name="Shiraishi A."/>
            <person name="Satake H."/>
            <person name="Nakayama K."/>
        </authorList>
    </citation>
    <scope>NUCLEOTIDE SEQUENCE</scope>
</reference>
<feature type="compositionally biased region" description="Polar residues" evidence="1">
    <location>
        <begin position="24"/>
        <end position="37"/>
    </location>
</feature>
<sequence>MFDEYLEPPRVERLVPPAQAVQAPVNSAGTPSSTTIDQDAPSLSISPSSSALQSHSLHQGVAAKPTYMEDHPVAPIDNNPFVNVFAPKPHSEASSSGDISSIESTYVSQTLHHLNK</sequence>
<proteinExistence type="predicted"/>
<organism evidence="2">
    <name type="scientific">Tanacetum cinerariifolium</name>
    <name type="common">Dalmatian daisy</name>
    <name type="synonym">Chrysanthemum cinerariifolium</name>
    <dbReference type="NCBI Taxonomy" id="118510"/>
    <lineage>
        <taxon>Eukaryota</taxon>
        <taxon>Viridiplantae</taxon>
        <taxon>Streptophyta</taxon>
        <taxon>Embryophyta</taxon>
        <taxon>Tracheophyta</taxon>
        <taxon>Spermatophyta</taxon>
        <taxon>Magnoliopsida</taxon>
        <taxon>eudicotyledons</taxon>
        <taxon>Gunneridae</taxon>
        <taxon>Pentapetalae</taxon>
        <taxon>asterids</taxon>
        <taxon>campanulids</taxon>
        <taxon>Asterales</taxon>
        <taxon>Asteraceae</taxon>
        <taxon>Asteroideae</taxon>
        <taxon>Anthemideae</taxon>
        <taxon>Anthemidinae</taxon>
        <taxon>Tanacetum</taxon>
    </lineage>
</organism>
<name>A0A699Q764_TANCI</name>
<comment type="caution">
    <text evidence="2">The sequence shown here is derived from an EMBL/GenBank/DDBJ whole genome shotgun (WGS) entry which is preliminary data.</text>
</comment>
<evidence type="ECO:0000313" key="2">
    <source>
        <dbReference type="EMBL" id="GFC61857.1"/>
    </source>
</evidence>
<dbReference type="EMBL" id="BKCJ010991449">
    <property type="protein sequence ID" value="GFC61857.1"/>
    <property type="molecule type" value="Genomic_DNA"/>
</dbReference>
<evidence type="ECO:0008006" key="3">
    <source>
        <dbReference type="Google" id="ProtNLM"/>
    </source>
</evidence>
<gene>
    <name evidence="2" type="ORF">Tci_833827</name>
</gene>
<evidence type="ECO:0000256" key="1">
    <source>
        <dbReference type="SAM" id="MobiDB-lite"/>
    </source>
</evidence>
<dbReference type="AlphaFoldDB" id="A0A699Q764"/>
<protein>
    <recommendedName>
        <fullName evidence="3">Integrase, catalytic region, zinc finger, CCHC-type, peptidase aspartic, catalytic</fullName>
    </recommendedName>
</protein>
<feature type="region of interest" description="Disordered" evidence="1">
    <location>
        <begin position="1"/>
        <end position="74"/>
    </location>
</feature>
<accession>A0A699Q764</accession>
<feature type="compositionally biased region" description="Low complexity" evidence="1">
    <location>
        <begin position="40"/>
        <end position="59"/>
    </location>
</feature>